<keyword evidence="1" id="KW-0472">Membrane</keyword>
<gene>
    <name evidence="2" type="ORF">MCOO_07270</name>
</gene>
<reference evidence="2 3" key="1">
    <citation type="journal article" date="2019" name="Emerg. Microbes Infect.">
        <title>Comprehensive subspecies identification of 175 nontuberculous mycobacteria species based on 7547 genomic profiles.</title>
        <authorList>
            <person name="Matsumoto Y."/>
            <person name="Kinjo T."/>
            <person name="Motooka D."/>
            <person name="Nabeya D."/>
            <person name="Jung N."/>
            <person name="Uechi K."/>
            <person name="Horii T."/>
            <person name="Iida T."/>
            <person name="Fujita J."/>
            <person name="Nakamura S."/>
        </authorList>
    </citation>
    <scope>NUCLEOTIDE SEQUENCE [LARGE SCALE GENOMIC DNA]</scope>
    <source>
        <strain evidence="2 3">JCM 12404</strain>
    </source>
</reference>
<protein>
    <submittedName>
        <fullName evidence="2">Uncharacterized protein</fullName>
    </submittedName>
</protein>
<keyword evidence="3" id="KW-1185">Reference proteome</keyword>
<evidence type="ECO:0000313" key="2">
    <source>
        <dbReference type="EMBL" id="BBX44712.1"/>
    </source>
</evidence>
<proteinExistence type="predicted"/>
<feature type="transmembrane region" description="Helical" evidence="1">
    <location>
        <begin position="45"/>
        <end position="68"/>
    </location>
</feature>
<feature type="transmembrane region" description="Helical" evidence="1">
    <location>
        <begin position="12"/>
        <end position="33"/>
    </location>
</feature>
<feature type="transmembrane region" description="Helical" evidence="1">
    <location>
        <begin position="97"/>
        <end position="116"/>
    </location>
</feature>
<accession>A0A7I7KTM8</accession>
<keyword evidence="1" id="KW-0812">Transmembrane</keyword>
<evidence type="ECO:0000256" key="1">
    <source>
        <dbReference type="SAM" id="Phobius"/>
    </source>
</evidence>
<keyword evidence="1" id="KW-1133">Transmembrane helix</keyword>
<sequence>MEEPNRTDSPNWWLAALGTVGALALIFFLGVGYGQEWGAPQWGPLAEWLAGGFTFAAVVVALRAAIYAQRESARAERSRLVDHELQRRRENIRSLSGLWAAIVSMGIDLASFTAYMKNLPPTFDPNRPRSDIAPPEPGDIPGEPVCYQFGRVYQTFADKWFQTIEPPLFSALAILNGSALDEAVKSLNVKLREITEKCLPLLSADFARGRRPDVTAIETTWKDAGRRRQAHLDLARQHFSLKLDDVEQHLFG</sequence>
<dbReference type="KEGG" id="mcoo:MCOO_07270"/>
<dbReference type="AlphaFoldDB" id="A0A7I7KTM8"/>
<organism evidence="2 3">
    <name type="scientific">Mycobacterium cookii</name>
    <dbReference type="NCBI Taxonomy" id="1775"/>
    <lineage>
        <taxon>Bacteria</taxon>
        <taxon>Bacillati</taxon>
        <taxon>Actinomycetota</taxon>
        <taxon>Actinomycetes</taxon>
        <taxon>Mycobacteriales</taxon>
        <taxon>Mycobacteriaceae</taxon>
        <taxon>Mycobacterium</taxon>
    </lineage>
</organism>
<name>A0A7I7KTM8_9MYCO</name>
<dbReference type="Proteomes" id="UP000465866">
    <property type="component" value="Chromosome"/>
</dbReference>
<dbReference type="EMBL" id="AP022569">
    <property type="protein sequence ID" value="BBX44712.1"/>
    <property type="molecule type" value="Genomic_DNA"/>
</dbReference>
<evidence type="ECO:0000313" key="3">
    <source>
        <dbReference type="Proteomes" id="UP000465866"/>
    </source>
</evidence>